<feature type="signal peptide" evidence="1">
    <location>
        <begin position="1"/>
        <end position="24"/>
    </location>
</feature>
<comment type="caution">
    <text evidence="2">The sequence shown here is derived from an EMBL/GenBank/DDBJ whole genome shotgun (WGS) entry which is preliminary data.</text>
</comment>
<gene>
    <name evidence="2" type="ORF">FVW20_09020</name>
</gene>
<dbReference type="Proteomes" id="UP001194469">
    <property type="component" value="Unassembled WGS sequence"/>
</dbReference>
<name>A0ABS0J3X7_9BACT</name>
<organism evidence="2 3">
    <name type="scientific">Nitratidesulfovibrio oxamicus</name>
    <dbReference type="NCBI Taxonomy" id="32016"/>
    <lineage>
        <taxon>Bacteria</taxon>
        <taxon>Pseudomonadati</taxon>
        <taxon>Thermodesulfobacteriota</taxon>
        <taxon>Desulfovibrionia</taxon>
        <taxon>Desulfovibrionales</taxon>
        <taxon>Desulfovibrionaceae</taxon>
        <taxon>Nitratidesulfovibrio</taxon>
    </lineage>
</organism>
<accession>A0ABS0J3X7</accession>
<evidence type="ECO:0000313" key="3">
    <source>
        <dbReference type="Proteomes" id="UP001194469"/>
    </source>
</evidence>
<evidence type="ECO:0000313" key="2">
    <source>
        <dbReference type="EMBL" id="MBG3877149.1"/>
    </source>
</evidence>
<evidence type="ECO:0000256" key="1">
    <source>
        <dbReference type="SAM" id="SignalP"/>
    </source>
</evidence>
<keyword evidence="1" id="KW-0732">Signal</keyword>
<reference evidence="2 3" key="1">
    <citation type="submission" date="2019-08" db="EMBL/GenBank/DDBJ databases">
        <authorList>
            <person name="Luo N."/>
        </authorList>
    </citation>
    <scope>NUCLEOTIDE SEQUENCE [LARGE SCALE GENOMIC DNA]</scope>
    <source>
        <strain evidence="2 3">NCIMB 9442</strain>
    </source>
</reference>
<protein>
    <submittedName>
        <fullName evidence="2">Uncharacterized protein</fullName>
    </submittedName>
</protein>
<feature type="chain" id="PRO_5046423616" evidence="1">
    <location>
        <begin position="25"/>
        <end position="420"/>
    </location>
</feature>
<dbReference type="EMBL" id="VRYY01000227">
    <property type="protein sequence ID" value="MBG3877149.1"/>
    <property type="molecule type" value="Genomic_DNA"/>
</dbReference>
<sequence>MPMCFSSHSRIAALCAAVRTRAHAALALPASCVLGLALALALALPPAVLASDDSADKASEKGNLPEPVEGSVTMLLGAVNDRGAAPGKGLDLAALNTLLDFAMQPAAATEKALPAKRDSGFGIFYRNQINAPLEKLLRYCYDPAIPQEAVFPASIRSSRWQPGSDIMKNGLRLWERAADQGLADAPLVLHGAEREEITPDTFSGCYYAYTLNRLLILTRHEGRAVLVSVSRQAEPSTVGRKGAIVGKDTDWEYVYSGVPGATTRGISWMDTYMYDSATITVFFEEQPGAKATGYALFKWVKAGWANLNVVQRKHIRSGAERFLAGFRQVLESDRLPPAETIAARTGEFDGMNEDALRTALADYSVRLAVVAKDDSILSRDDFWKIIKDGAYASHLSREELVSALLKHYMKERLGKPALGS</sequence>
<keyword evidence="3" id="KW-1185">Reference proteome</keyword>
<proteinExistence type="predicted"/>